<keyword evidence="3" id="KW-1185">Reference proteome</keyword>
<dbReference type="Pfam" id="PF13681">
    <property type="entry name" value="PilX"/>
    <property type="match status" value="1"/>
</dbReference>
<feature type="domain" description="PilX/PilW C-terminal" evidence="1">
    <location>
        <begin position="38"/>
        <end position="127"/>
    </location>
</feature>
<dbReference type="EMBL" id="CP002039">
    <property type="protein sequence ID" value="ADJ65129.1"/>
    <property type="molecule type" value="Genomic_DNA"/>
</dbReference>
<name>D8IQL7_HERSS</name>
<dbReference type="KEGG" id="hse:Hsero_3651"/>
<dbReference type="InterPro" id="IPR025205">
    <property type="entry name" value="PilX/PilW_C"/>
</dbReference>
<dbReference type="AlphaFoldDB" id="D8IQL7"/>
<dbReference type="HOGENOM" id="CLU_1719841_0_0_4"/>
<protein>
    <submittedName>
        <fullName evidence="2">Type IV pilus assembly protein</fullName>
    </submittedName>
</protein>
<evidence type="ECO:0000313" key="2">
    <source>
        <dbReference type="EMBL" id="ADJ65129.1"/>
    </source>
</evidence>
<accession>D8IQL7</accession>
<proteinExistence type="predicted"/>
<dbReference type="STRING" id="757424.Hsero_3651"/>
<organism evidence="2 3">
    <name type="scientific">Herbaspirillum seropedicae (strain SmR1)</name>
    <dbReference type="NCBI Taxonomy" id="757424"/>
    <lineage>
        <taxon>Bacteria</taxon>
        <taxon>Pseudomonadati</taxon>
        <taxon>Pseudomonadota</taxon>
        <taxon>Betaproteobacteria</taxon>
        <taxon>Burkholderiales</taxon>
        <taxon>Oxalobacteraceae</taxon>
        <taxon>Herbaspirillum</taxon>
    </lineage>
</organism>
<gene>
    <name evidence="2" type="ordered locus">Hsero_3651</name>
</gene>
<dbReference type="Proteomes" id="UP000000329">
    <property type="component" value="Chromosome"/>
</dbReference>
<evidence type="ECO:0000259" key="1">
    <source>
        <dbReference type="Pfam" id="PF13681"/>
    </source>
</evidence>
<reference evidence="2 3" key="1">
    <citation type="submission" date="2010-04" db="EMBL/GenBank/DDBJ databases">
        <title>The genome of Herbaspirillum seropedicae SmR1, an endophytic, nitrogen-fixing, plant-growth promoting beta-Proteobacteria.</title>
        <authorList>
            <person name="Pedrosa F.O."/>
            <person name="Monteiro R.A."/>
            <person name="Wassem R."/>
            <person name="Cruz L.M."/>
            <person name="Ayub R.A."/>
            <person name="Colauto N.B."/>
            <person name="Fernandez M.A."/>
            <person name="Fungaro M.H.P."/>
            <person name="Grisard E.C."/>
            <person name="Hungria M."/>
            <person name="Madeira H.M.F."/>
            <person name="Nodari R.O."/>
            <person name="Osaku C.A."/>
            <person name="Petzl-Erler M.L."/>
            <person name="Terenzi H."/>
            <person name="Vieira L.G.E."/>
            <person name="Almeida M.I.M."/>
            <person name="Alves L.R."/>
            <person name="Arantes O.M.N."/>
            <person name="Balsanelli E."/>
            <person name="Barcellos F.G."/>
            <person name="Baura V.A."/>
            <person name="Binde D.R."/>
            <person name="Campo R.J."/>
            <person name="Chubatsu L.S."/>
            <person name="Chueire L.M.O."/>
            <person name="Ciferri R.R."/>
            <person name="Correa L.C."/>
            <person name="da Conceicao Silva J.L."/>
            <person name="Dabul A.N.G."/>
            <person name="Dambros B.P."/>
            <person name="Faoro H."/>
            <person name="Favetti A."/>
            <person name="Friedermann G."/>
            <person name="Furlaneto M.C."/>
            <person name="Gasques L.S."/>
            <person name="Gimenes C.C.T."/>
            <person name="Gioppo N.M.R."/>
            <person name="Glienke-Blanco C."/>
            <person name="Godoy L.P."/>
            <person name="Guerra M.P."/>
            <person name="Karp S."/>
            <person name="Kava-Cordeiro V."/>
            <person name="Margarido V.P."/>
            <person name="Mathioni S.M."/>
            <person name="Menck-Soares M.A."/>
            <person name="Murace N.K."/>
            <person name="Nicolas M.F."/>
            <person name="Oliveira C.E.C."/>
            <person name="Pagnan N.A.B."/>
            <person name="Pamphile J.A."/>
            <person name="Patussi E.V."/>
            <person name="Pereira L.F.P."/>
            <person name="Pereira-Ferrari L."/>
            <person name="Pinto F.G.S."/>
            <person name="Precoma C."/>
            <person name="Prioli A.J."/>
            <person name="Prioli S.M.A.P."/>
            <person name="Raittz R.T."/>
            <person name="Ramos H.J.O."/>
            <person name="Ribeiro E.M.S.F."/>
            <person name="Rigo L.U."/>
            <person name="Rocha C.L.M.S.C."/>
            <person name="Rocha S.N."/>
            <person name="Santos K."/>
            <person name="Satori D."/>
            <person name="Silva A.G."/>
            <person name="Simao R.C.G."/>
            <person name="Soares M.A.M."/>
            <person name="Souza E.M."/>
            <person name="Steffens M.B.R."/>
            <person name="Steindel M."/>
            <person name="Tadra-Sfeir M.Z."/>
            <person name="Takahashi E.K."/>
            <person name="Torres R.A."/>
            <person name="Valle J.S."/>
            <person name="Vernal J.I."/>
            <person name="Vilas-Boas L.A."/>
            <person name="Watanabe M.A.E."/>
            <person name="Weiss V.A."/>
            <person name="Yates M.A."/>
            <person name="Souza E.M."/>
        </authorList>
    </citation>
    <scope>NUCLEOTIDE SEQUENCE [LARGE SCALE GENOMIC DNA]</scope>
    <source>
        <strain evidence="2 3">SmR1</strain>
    </source>
</reference>
<evidence type="ECO:0000313" key="3">
    <source>
        <dbReference type="Proteomes" id="UP000000329"/>
    </source>
</evidence>
<sequence>MAAQAALDDACLDLRQGRAPSKDAAAPQAGCRHDPAGAGWCLGRAHRSTWQSAQLHGAQAISAQYGQFTGRRFPALPGISPPRYLIEQLTDGAAATGADDTTTALYRLNAIGYGRDGAQVALQALVRHPDPHAAPASCRTLAWRPLFLPDME</sequence>